<dbReference type="HOGENOM" id="CLU_3128153_0_0_1"/>
<evidence type="ECO:0000256" key="1">
    <source>
        <dbReference type="SAM" id="MobiDB-lite"/>
    </source>
</evidence>
<dbReference type="STRING" id="29760.F6I3K1"/>
<dbReference type="EMBL" id="FN596741">
    <property type="protein sequence ID" value="CCB61519.1"/>
    <property type="molecule type" value="Genomic_DNA"/>
</dbReference>
<evidence type="ECO:0000313" key="3">
    <source>
        <dbReference type="Proteomes" id="UP000009183"/>
    </source>
</evidence>
<dbReference type="Proteomes" id="UP000009183">
    <property type="component" value="Chromosome 10"/>
</dbReference>
<name>F6I3K1_VITVI</name>
<protein>
    <submittedName>
        <fullName evidence="2">Uncharacterized protein</fullName>
    </submittedName>
</protein>
<sequence length="50" mass="5632">MNFQIGMYGVKIEIAQHPSGKTRSDPGETPEKKKEKEEAAQREEGAEQSR</sequence>
<keyword evidence="3" id="KW-1185">Reference proteome</keyword>
<accession>F6I3K1</accession>
<proteinExistence type="predicted"/>
<dbReference type="AlphaFoldDB" id="F6I3K1"/>
<reference evidence="3" key="1">
    <citation type="journal article" date="2007" name="Nature">
        <title>The grapevine genome sequence suggests ancestral hexaploidization in major angiosperm phyla.</title>
        <authorList>
            <consortium name="The French-Italian Public Consortium for Grapevine Genome Characterization."/>
            <person name="Jaillon O."/>
            <person name="Aury J.-M."/>
            <person name="Noel B."/>
            <person name="Policriti A."/>
            <person name="Clepet C."/>
            <person name="Casagrande A."/>
            <person name="Choisne N."/>
            <person name="Aubourg S."/>
            <person name="Vitulo N."/>
            <person name="Jubin C."/>
            <person name="Vezzi A."/>
            <person name="Legeai F."/>
            <person name="Hugueney P."/>
            <person name="Dasilva C."/>
            <person name="Horner D."/>
            <person name="Mica E."/>
            <person name="Jublot D."/>
            <person name="Poulain J."/>
            <person name="Bruyere C."/>
            <person name="Billault A."/>
            <person name="Segurens B."/>
            <person name="Gouyvenoux M."/>
            <person name="Ugarte E."/>
            <person name="Cattonaro F."/>
            <person name="Anthouard V."/>
            <person name="Vico V."/>
            <person name="Del Fabbro C."/>
            <person name="Alaux M."/>
            <person name="Di Gaspero G."/>
            <person name="Dumas V."/>
            <person name="Felice N."/>
            <person name="Paillard S."/>
            <person name="Juman I."/>
            <person name="Moroldo M."/>
            <person name="Scalabrin S."/>
            <person name="Canaguier A."/>
            <person name="Le Clainche I."/>
            <person name="Malacrida G."/>
            <person name="Durand E."/>
            <person name="Pesole G."/>
            <person name="Laucou V."/>
            <person name="Chatelet P."/>
            <person name="Merdinoglu D."/>
            <person name="Delledonne M."/>
            <person name="Pezzotti M."/>
            <person name="Lecharny A."/>
            <person name="Scarpelli C."/>
            <person name="Artiguenave F."/>
            <person name="Pe M.E."/>
            <person name="Valle G."/>
            <person name="Morgante M."/>
            <person name="Caboche M."/>
            <person name="Adam-Blondon A.-F."/>
            <person name="Weissenbach J."/>
            <person name="Quetier F."/>
            <person name="Wincker P."/>
        </authorList>
    </citation>
    <scope>NUCLEOTIDE SEQUENCE [LARGE SCALE GENOMIC DNA]</scope>
    <source>
        <strain evidence="3">cv. Pinot noir / PN40024</strain>
    </source>
</reference>
<dbReference type="InParanoid" id="F6I3K1"/>
<feature type="compositionally biased region" description="Basic and acidic residues" evidence="1">
    <location>
        <begin position="22"/>
        <end position="50"/>
    </location>
</feature>
<gene>
    <name evidence="2" type="ordered locus">VIT_10s0092g00780</name>
</gene>
<evidence type="ECO:0000313" key="2">
    <source>
        <dbReference type="EMBL" id="CCB61519.1"/>
    </source>
</evidence>
<feature type="region of interest" description="Disordered" evidence="1">
    <location>
        <begin position="14"/>
        <end position="50"/>
    </location>
</feature>
<organism evidence="2 3">
    <name type="scientific">Vitis vinifera</name>
    <name type="common">Grape</name>
    <dbReference type="NCBI Taxonomy" id="29760"/>
    <lineage>
        <taxon>Eukaryota</taxon>
        <taxon>Viridiplantae</taxon>
        <taxon>Streptophyta</taxon>
        <taxon>Embryophyta</taxon>
        <taxon>Tracheophyta</taxon>
        <taxon>Spermatophyta</taxon>
        <taxon>Magnoliopsida</taxon>
        <taxon>eudicotyledons</taxon>
        <taxon>Gunneridae</taxon>
        <taxon>Pentapetalae</taxon>
        <taxon>rosids</taxon>
        <taxon>Vitales</taxon>
        <taxon>Vitaceae</taxon>
        <taxon>Viteae</taxon>
        <taxon>Vitis</taxon>
    </lineage>
</organism>
<dbReference type="PaxDb" id="29760-VIT_10s0092g00780.t01"/>